<name>A0A972NM19_9BURK</name>
<reference evidence="1 2" key="1">
    <citation type="submission" date="2019-11" db="EMBL/GenBank/DDBJ databases">
        <title>Metabolism of dissolved organic matter in forest soils.</title>
        <authorList>
            <person name="Cyle K.T."/>
            <person name="Wilhelm R.C."/>
            <person name="Martinez C.E."/>
        </authorList>
    </citation>
    <scope>NUCLEOTIDE SEQUENCE [LARGE SCALE GENOMIC DNA]</scope>
    <source>
        <strain evidence="1 2">5N</strain>
    </source>
</reference>
<protein>
    <submittedName>
        <fullName evidence="1">Uncharacterized protein</fullName>
    </submittedName>
</protein>
<dbReference type="RefSeq" id="WP_172165868.1">
    <property type="nucleotide sequence ID" value="NZ_WOEZ01000077.1"/>
</dbReference>
<dbReference type="AlphaFoldDB" id="A0A972NM19"/>
<sequence length="60" mass="6626">MFATYLLDDDYYAPMDCSLDNGTETATSPYQLLLQEPKATLMRSTDENPQSAHVAVPGNN</sequence>
<accession>A0A972NM19</accession>
<comment type="caution">
    <text evidence="1">The sequence shown here is derived from an EMBL/GenBank/DDBJ whole genome shotgun (WGS) entry which is preliminary data.</text>
</comment>
<evidence type="ECO:0000313" key="2">
    <source>
        <dbReference type="Proteomes" id="UP000655523"/>
    </source>
</evidence>
<organism evidence="1 2">
    <name type="scientific">Paraburkholderia elongata</name>
    <dbReference type="NCBI Taxonomy" id="2675747"/>
    <lineage>
        <taxon>Bacteria</taxon>
        <taxon>Pseudomonadati</taxon>
        <taxon>Pseudomonadota</taxon>
        <taxon>Betaproteobacteria</taxon>
        <taxon>Burkholderiales</taxon>
        <taxon>Burkholderiaceae</taxon>
        <taxon>Paraburkholderia</taxon>
    </lineage>
</organism>
<evidence type="ECO:0000313" key="1">
    <source>
        <dbReference type="EMBL" id="NPT55983.1"/>
    </source>
</evidence>
<gene>
    <name evidence="1" type="ORF">GNZ13_15620</name>
</gene>
<keyword evidence="2" id="KW-1185">Reference proteome</keyword>
<proteinExistence type="predicted"/>
<dbReference type="Proteomes" id="UP000655523">
    <property type="component" value="Unassembled WGS sequence"/>
</dbReference>
<dbReference type="EMBL" id="WOEZ01000077">
    <property type="protein sequence ID" value="NPT55983.1"/>
    <property type="molecule type" value="Genomic_DNA"/>
</dbReference>